<dbReference type="InterPro" id="IPR012337">
    <property type="entry name" value="RNaseH-like_sf"/>
</dbReference>
<proteinExistence type="predicted"/>
<dbReference type="AlphaFoldDB" id="A0AAW1JGR4"/>
<keyword evidence="11" id="KW-1185">Reference proteome</keyword>
<evidence type="ECO:0000259" key="9">
    <source>
        <dbReference type="Pfam" id="PF17917"/>
    </source>
</evidence>
<dbReference type="InterPro" id="IPR043502">
    <property type="entry name" value="DNA/RNA_pol_sf"/>
</dbReference>
<feature type="domain" description="Reverse transcriptase RNase H-like" evidence="9">
    <location>
        <begin position="68"/>
        <end position="159"/>
    </location>
</feature>
<dbReference type="Proteomes" id="UP001458880">
    <property type="component" value="Unassembled WGS sequence"/>
</dbReference>
<keyword evidence="5" id="KW-0255">Endonuclease</keyword>
<evidence type="ECO:0000313" key="11">
    <source>
        <dbReference type="Proteomes" id="UP001458880"/>
    </source>
</evidence>
<comment type="caution">
    <text evidence="10">The sequence shown here is derived from an EMBL/GenBank/DDBJ whole genome shotgun (WGS) entry which is preliminary data.</text>
</comment>
<dbReference type="CDD" id="cd09274">
    <property type="entry name" value="RNase_HI_RT_Ty3"/>
    <property type="match status" value="1"/>
</dbReference>
<keyword evidence="3" id="KW-0548">Nucleotidyltransferase</keyword>
<dbReference type="PANTHER" id="PTHR37984:SF5">
    <property type="entry name" value="PROTEIN NYNRIN-LIKE"/>
    <property type="match status" value="1"/>
</dbReference>
<feature type="domain" description="HTH psq-type" evidence="8">
    <location>
        <begin position="310"/>
        <end position="350"/>
    </location>
</feature>
<evidence type="ECO:0000259" key="8">
    <source>
        <dbReference type="Pfam" id="PF05225"/>
    </source>
</evidence>
<protein>
    <submittedName>
        <fullName evidence="10">RNase H-like domain found in reverse transcriptase</fullName>
    </submittedName>
</protein>
<dbReference type="InterPro" id="IPR041373">
    <property type="entry name" value="RT_RNaseH"/>
</dbReference>
<dbReference type="EMBL" id="JASPKY010000396">
    <property type="protein sequence ID" value="KAK9702258.1"/>
    <property type="molecule type" value="Genomic_DNA"/>
</dbReference>
<reference evidence="10 11" key="1">
    <citation type="journal article" date="2024" name="BMC Genomics">
        <title>De novo assembly and annotation of Popillia japonica's genome with initial clues to its potential as an invasive pest.</title>
        <authorList>
            <person name="Cucini C."/>
            <person name="Boschi S."/>
            <person name="Funari R."/>
            <person name="Cardaioli E."/>
            <person name="Iannotti N."/>
            <person name="Marturano G."/>
            <person name="Paoli F."/>
            <person name="Bruttini M."/>
            <person name="Carapelli A."/>
            <person name="Frati F."/>
            <person name="Nardi F."/>
        </authorList>
    </citation>
    <scope>NUCLEOTIDE SEQUENCE [LARGE SCALE GENOMIC DNA]</scope>
    <source>
        <strain evidence="10">DMR45628</strain>
    </source>
</reference>
<dbReference type="GO" id="GO:0005634">
    <property type="term" value="C:nucleus"/>
    <property type="evidence" value="ECO:0007669"/>
    <property type="project" value="UniProtKB-SubCell"/>
</dbReference>
<keyword evidence="4" id="KW-0540">Nuclease</keyword>
<dbReference type="Gene3D" id="3.10.20.370">
    <property type="match status" value="1"/>
</dbReference>
<comment type="subcellular location">
    <subcellularLocation>
        <location evidence="1">Nucleus</location>
    </subcellularLocation>
</comment>
<organism evidence="10 11">
    <name type="scientific">Popillia japonica</name>
    <name type="common">Japanese beetle</name>
    <dbReference type="NCBI Taxonomy" id="7064"/>
    <lineage>
        <taxon>Eukaryota</taxon>
        <taxon>Metazoa</taxon>
        <taxon>Ecdysozoa</taxon>
        <taxon>Arthropoda</taxon>
        <taxon>Hexapoda</taxon>
        <taxon>Insecta</taxon>
        <taxon>Pterygota</taxon>
        <taxon>Neoptera</taxon>
        <taxon>Endopterygota</taxon>
        <taxon>Coleoptera</taxon>
        <taxon>Polyphaga</taxon>
        <taxon>Scarabaeiformia</taxon>
        <taxon>Scarabaeidae</taxon>
        <taxon>Rutelinae</taxon>
        <taxon>Popillia</taxon>
    </lineage>
</organism>
<dbReference type="GO" id="GO:0004519">
    <property type="term" value="F:endonuclease activity"/>
    <property type="evidence" value="ECO:0007669"/>
    <property type="project" value="UniProtKB-KW"/>
</dbReference>
<evidence type="ECO:0000256" key="1">
    <source>
        <dbReference type="ARBA" id="ARBA00004123"/>
    </source>
</evidence>
<dbReference type="Pfam" id="PF05225">
    <property type="entry name" value="HTH_psq"/>
    <property type="match status" value="1"/>
</dbReference>
<dbReference type="Gene3D" id="3.30.420.10">
    <property type="entry name" value="Ribonuclease H-like superfamily/Ribonuclease H"/>
    <property type="match status" value="1"/>
</dbReference>
<dbReference type="GO" id="GO:0003964">
    <property type="term" value="F:RNA-directed DNA polymerase activity"/>
    <property type="evidence" value="ECO:0007669"/>
    <property type="project" value="UniProtKB-KW"/>
</dbReference>
<dbReference type="Gene3D" id="1.10.10.60">
    <property type="entry name" value="Homeodomain-like"/>
    <property type="match status" value="1"/>
</dbReference>
<keyword evidence="7 10" id="KW-0695">RNA-directed DNA polymerase</keyword>
<keyword evidence="6" id="KW-0378">Hydrolase</keyword>
<dbReference type="InterPro" id="IPR050951">
    <property type="entry name" value="Retrovirus_Pol_polyprotein"/>
</dbReference>
<evidence type="ECO:0000256" key="3">
    <source>
        <dbReference type="ARBA" id="ARBA00022695"/>
    </source>
</evidence>
<evidence type="ECO:0000313" key="10">
    <source>
        <dbReference type="EMBL" id="KAK9702258.1"/>
    </source>
</evidence>
<evidence type="ECO:0000256" key="4">
    <source>
        <dbReference type="ARBA" id="ARBA00022722"/>
    </source>
</evidence>
<dbReference type="GO" id="GO:0016787">
    <property type="term" value="F:hydrolase activity"/>
    <property type="evidence" value="ECO:0007669"/>
    <property type="project" value="UniProtKB-KW"/>
</dbReference>
<dbReference type="GO" id="GO:0042575">
    <property type="term" value="C:DNA polymerase complex"/>
    <property type="evidence" value="ECO:0007669"/>
    <property type="project" value="UniProtKB-ARBA"/>
</dbReference>
<evidence type="ECO:0000256" key="5">
    <source>
        <dbReference type="ARBA" id="ARBA00022759"/>
    </source>
</evidence>
<dbReference type="SUPFAM" id="SSF46689">
    <property type="entry name" value="Homeodomain-like"/>
    <property type="match status" value="1"/>
</dbReference>
<accession>A0AAW1JGR4</accession>
<dbReference type="InterPro" id="IPR036397">
    <property type="entry name" value="RNaseH_sf"/>
</dbReference>
<sequence length="536" mass="62046">MEFKVALGPHRYRSVNELHLACIDIDELFHDTKWTKATSIETSVTGIAVGQLQTQLREVPVLLAPNLHSCVLAAVLFQEHPTGRRIITYASSRFNATERRYHINEQECLAVIWAIKRFRPYLEDRKFTLRTDSRALLWLDRTKDSRSKLTRWALLLQEFNFSIEHCPGKENELPDELSQGPHQPTRPLDVVSLDLIGPLQKTRNGKRNIIVYTDLCTRWYSYPKSILRDNEPQLRSAVWEEAAVRRWDAIDWTTPVYHPQANTIEKINQVIKKELLIHLANGDNASAEELYGTNMVRNYVRKTQRASGYTEEQLENALNDIRNGNITLHRASQTYGIPKTTLFNRLTGKRGVKSQSLGRPLALGRDIEEQLAVGLKTLERWGFGLSRSEILHMIAEYVTQNNSKTPFKNNIPGEDWFLQFKKRYNLSIKKPQGIEYAQKLKRNTPHCVTGETPSKLMFSRKVKTRLDFLSQREAEKVRERQIKYHGGKRDVNFSVGEMVYVKDFRNVSKSRWTKAVIRLEKGKSNIMEESETLTLV</sequence>
<dbReference type="InterPro" id="IPR009057">
    <property type="entry name" value="Homeodomain-like_sf"/>
</dbReference>
<name>A0AAW1JGR4_POPJA</name>
<gene>
    <name evidence="10" type="ORF">QE152_g30063</name>
</gene>
<dbReference type="InterPro" id="IPR007889">
    <property type="entry name" value="HTH_Psq"/>
</dbReference>
<dbReference type="SUPFAM" id="SSF53098">
    <property type="entry name" value="Ribonuclease H-like"/>
    <property type="match status" value="1"/>
</dbReference>
<dbReference type="PANTHER" id="PTHR37984">
    <property type="entry name" value="PROTEIN CBG26694"/>
    <property type="match status" value="1"/>
</dbReference>
<keyword evidence="2" id="KW-0808">Transferase</keyword>
<dbReference type="Pfam" id="PF17917">
    <property type="entry name" value="RT_RNaseH"/>
    <property type="match status" value="1"/>
</dbReference>
<evidence type="ECO:0000256" key="7">
    <source>
        <dbReference type="ARBA" id="ARBA00022918"/>
    </source>
</evidence>
<evidence type="ECO:0000256" key="2">
    <source>
        <dbReference type="ARBA" id="ARBA00022679"/>
    </source>
</evidence>
<evidence type="ECO:0000256" key="6">
    <source>
        <dbReference type="ARBA" id="ARBA00022801"/>
    </source>
</evidence>
<dbReference type="SUPFAM" id="SSF56672">
    <property type="entry name" value="DNA/RNA polymerases"/>
    <property type="match status" value="1"/>
</dbReference>
<dbReference type="GO" id="GO:0003677">
    <property type="term" value="F:DNA binding"/>
    <property type="evidence" value="ECO:0007669"/>
    <property type="project" value="InterPro"/>
</dbReference>